<reference evidence="1" key="1">
    <citation type="submission" date="2022-10" db="EMBL/GenBank/DDBJ databases">
        <title>Complete Genome of Trichothecium roseum strain YXFP-22015, a Plant Pathogen Isolated from Citrus.</title>
        <authorList>
            <person name="Wang Y."/>
            <person name="Zhu L."/>
        </authorList>
    </citation>
    <scope>NUCLEOTIDE SEQUENCE</scope>
    <source>
        <strain evidence="1">YXFP-22015</strain>
    </source>
</reference>
<proteinExistence type="predicted"/>
<dbReference type="Proteomes" id="UP001163324">
    <property type="component" value="Chromosome 5"/>
</dbReference>
<accession>A0ACC0UZP9</accession>
<comment type="caution">
    <text evidence="1">The sequence shown here is derived from an EMBL/GenBank/DDBJ whole genome shotgun (WGS) entry which is preliminary data.</text>
</comment>
<dbReference type="EMBL" id="CM047944">
    <property type="protein sequence ID" value="KAI9899148.1"/>
    <property type="molecule type" value="Genomic_DNA"/>
</dbReference>
<sequence length="490" mass="53716">MALSRRAEPLSQLATRLNPWDVLANLYDPVTNPTGYISLGLAENTLMHPELHEHLHSNFKLPLHELTYGDGKKNLRSVWASFLNRHFNPVKPIKAEHVTISNGCSSAVEHAAWAFCNPGESFLLGRPYYGVFNQDANVRMGAKLAHVSFGDLDPLSVEAIAKYEEELLRVKADGGKVSGLLISNPHNPLGRSYPRETLVAMMKLCQKYQIHLISDEIYALSVFENTVDGVTPTPFESVLSIDKTGIVDESLIHVLWGTSKDFGANGIRLGSLVSQGNEALQSALQPVSLYSSTSSLSDHAAINLLEDTEFTERYIRSNQAKLSECYTHITAWARRNDIHYAAGVNAGFFLWLDLGAIFRRFNPQLPAKGFDVNKVIADLLLRQKVFIGSGTTFGSEKPGWFRIVFSTNREYVDEGLRRIIKAVESHAEPELIQAALTNGQTTTNGYTSAVNGLSNTSTAASTSAHCVETHAKTNGHLTNGHTNGIAAGAQ</sequence>
<evidence type="ECO:0000313" key="1">
    <source>
        <dbReference type="EMBL" id="KAI9899148.1"/>
    </source>
</evidence>
<protein>
    <submittedName>
        <fullName evidence="1">Uncharacterized protein</fullName>
    </submittedName>
</protein>
<name>A0ACC0UZP9_9HYPO</name>
<keyword evidence="2" id="KW-1185">Reference proteome</keyword>
<gene>
    <name evidence="1" type="ORF">N3K66_005609</name>
</gene>
<evidence type="ECO:0000313" key="2">
    <source>
        <dbReference type="Proteomes" id="UP001163324"/>
    </source>
</evidence>
<organism evidence="1 2">
    <name type="scientific">Trichothecium roseum</name>
    <dbReference type="NCBI Taxonomy" id="47278"/>
    <lineage>
        <taxon>Eukaryota</taxon>
        <taxon>Fungi</taxon>
        <taxon>Dikarya</taxon>
        <taxon>Ascomycota</taxon>
        <taxon>Pezizomycotina</taxon>
        <taxon>Sordariomycetes</taxon>
        <taxon>Hypocreomycetidae</taxon>
        <taxon>Hypocreales</taxon>
        <taxon>Hypocreales incertae sedis</taxon>
        <taxon>Trichothecium</taxon>
    </lineage>
</organism>